<proteinExistence type="predicted"/>
<evidence type="ECO:0000313" key="1">
    <source>
        <dbReference type="EMBL" id="SDZ18887.1"/>
    </source>
</evidence>
<reference evidence="2" key="1">
    <citation type="submission" date="2016-10" db="EMBL/GenBank/DDBJ databases">
        <authorList>
            <person name="Varghese N."/>
            <person name="Submissions S."/>
        </authorList>
    </citation>
    <scope>NUCLEOTIDE SEQUENCE [LARGE SCALE GENOMIC DNA]</scope>
    <source>
        <strain evidence="2">SP</strain>
    </source>
</reference>
<keyword evidence="2" id="KW-1185">Reference proteome</keyword>
<gene>
    <name evidence="1" type="ORF">SAMN05421736_107124</name>
</gene>
<name>A0A1H3QZN0_9BACI</name>
<sequence>MSKAKTIFKKYQGDGSMLVSSSASIALMSILVPSRAMTQRDSSQLLGEVWLIASGVSQMRHPPHTLREGAAVQ</sequence>
<accession>A0A1H3QZN0</accession>
<protein>
    <submittedName>
        <fullName evidence="1">Uncharacterized protein</fullName>
    </submittedName>
</protein>
<dbReference type="AlphaFoldDB" id="A0A1H3QZN0"/>
<evidence type="ECO:0000313" key="2">
    <source>
        <dbReference type="Proteomes" id="UP000198935"/>
    </source>
</evidence>
<dbReference type="Proteomes" id="UP000198935">
    <property type="component" value="Unassembled WGS sequence"/>
</dbReference>
<organism evidence="1 2">
    <name type="scientific">Evansella caseinilytica</name>
    <dbReference type="NCBI Taxonomy" id="1503961"/>
    <lineage>
        <taxon>Bacteria</taxon>
        <taxon>Bacillati</taxon>
        <taxon>Bacillota</taxon>
        <taxon>Bacilli</taxon>
        <taxon>Bacillales</taxon>
        <taxon>Bacillaceae</taxon>
        <taxon>Evansella</taxon>
    </lineage>
</organism>
<dbReference type="EMBL" id="FNPI01000007">
    <property type="protein sequence ID" value="SDZ18887.1"/>
    <property type="molecule type" value="Genomic_DNA"/>
</dbReference>
<dbReference type="STRING" id="1503961.SAMN05421736_107124"/>